<evidence type="ECO:0000313" key="6">
    <source>
        <dbReference type="Proteomes" id="UP000310158"/>
    </source>
</evidence>
<dbReference type="EMBL" id="SGPL01000039">
    <property type="protein sequence ID" value="THH19648.1"/>
    <property type="molecule type" value="Genomic_DNA"/>
</dbReference>
<name>A0A4S4M599_9AGAM</name>
<dbReference type="Gene3D" id="4.10.60.10">
    <property type="entry name" value="Zinc finger, CCHC-type"/>
    <property type="match status" value="1"/>
</dbReference>
<evidence type="ECO:0000259" key="4">
    <source>
        <dbReference type="PROSITE" id="PS50158"/>
    </source>
</evidence>
<dbReference type="GO" id="GO:0006397">
    <property type="term" value="P:mRNA processing"/>
    <property type="evidence" value="ECO:0007669"/>
    <property type="project" value="UniProtKB-KW"/>
</dbReference>
<dbReference type="PROSITE" id="PS50158">
    <property type="entry name" value="ZF_CCHC"/>
    <property type="match status" value="1"/>
</dbReference>
<keyword evidence="2" id="KW-0862">Zinc</keyword>
<protein>
    <recommendedName>
        <fullName evidence="4">CCHC-type domain-containing protein</fullName>
    </recommendedName>
</protein>
<dbReference type="InterPro" id="IPR001878">
    <property type="entry name" value="Znf_CCHC"/>
</dbReference>
<evidence type="ECO:0000313" key="5">
    <source>
        <dbReference type="EMBL" id="THH19648.1"/>
    </source>
</evidence>
<reference evidence="5 6" key="1">
    <citation type="submission" date="2019-02" db="EMBL/GenBank/DDBJ databases">
        <title>Genome sequencing of the rare red list fungi Bondarzewia mesenterica.</title>
        <authorList>
            <person name="Buettner E."/>
            <person name="Kellner H."/>
        </authorList>
    </citation>
    <scope>NUCLEOTIDE SEQUENCE [LARGE SCALE GENOMIC DNA]</scope>
    <source>
        <strain evidence="5 6">DSM 108281</strain>
    </source>
</reference>
<feature type="region of interest" description="Disordered" evidence="3">
    <location>
        <begin position="101"/>
        <end position="141"/>
    </location>
</feature>
<dbReference type="SMART" id="SM00343">
    <property type="entry name" value="ZnF_C2HC"/>
    <property type="match status" value="1"/>
</dbReference>
<dbReference type="SUPFAM" id="SSF57756">
    <property type="entry name" value="Retrovirus zinc finger-like domains"/>
    <property type="match status" value="1"/>
</dbReference>
<keyword evidence="2" id="KW-0479">Metal-binding</keyword>
<comment type="caution">
    <text evidence="5">The sequence shown here is derived from an EMBL/GenBank/DDBJ whole genome shotgun (WGS) entry which is preliminary data.</text>
</comment>
<dbReference type="Pfam" id="PF00098">
    <property type="entry name" value="zf-CCHC"/>
    <property type="match status" value="1"/>
</dbReference>
<keyword evidence="6" id="KW-1185">Reference proteome</keyword>
<accession>A0A4S4M599</accession>
<evidence type="ECO:0000256" key="3">
    <source>
        <dbReference type="SAM" id="MobiDB-lite"/>
    </source>
</evidence>
<keyword evidence="1" id="KW-0507">mRNA processing</keyword>
<evidence type="ECO:0000256" key="1">
    <source>
        <dbReference type="ARBA" id="ARBA00022664"/>
    </source>
</evidence>
<feature type="domain" description="CCHC-type" evidence="4">
    <location>
        <begin position="164"/>
        <end position="179"/>
    </location>
</feature>
<dbReference type="InterPro" id="IPR036875">
    <property type="entry name" value="Znf_CCHC_sf"/>
</dbReference>
<proteinExistence type="predicted"/>
<dbReference type="OrthoDB" id="3863715at2759"/>
<dbReference type="Proteomes" id="UP000310158">
    <property type="component" value="Unassembled WGS sequence"/>
</dbReference>
<dbReference type="GO" id="GO:0008270">
    <property type="term" value="F:zinc ion binding"/>
    <property type="evidence" value="ECO:0007669"/>
    <property type="project" value="UniProtKB-KW"/>
</dbReference>
<dbReference type="GO" id="GO:0003676">
    <property type="term" value="F:nucleic acid binding"/>
    <property type="evidence" value="ECO:0007669"/>
    <property type="project" value="InterPro"/>
</dbReference>
<organism evidence="5 6">
    <name type="scientific">Bondarzewia mesenterica</name>
    <dbReference type="NCBI Taxonomy" id="1095465"/>
    <lineage>
        <taxon>Eukaryota</taxon>
        <taxon>Fungi</taxon>
        <taxon>Dikarya</taxon>
        <taxon>Basidiomycota</taxon>
        <taxon>Agaricomycotina</taxon>
        <taxon>Agaricomycetes</taxon>
        <taxon>Russulales</taxon>
        <taxon>Bondarzewiaceae</taxon>
        <taxon>Bondarzewia</taxon>
    </lineage>
</organism>
<sequence length="221" mass="25076">MPYIALDVLTLNYFFTTMADYISSAVERLNSAVTLQLYNLLQGLLMAIANCRDCWQGLNGITDTLKHLFLQYIPALSLQLTCMFFVARAYISVSNREKAHSSGQTQKKTTMVAKPRAISEDQVRGSGSGQRRTWDGHVVPRPPQGRLDELMEVDAMKQRRPIICYKCQKPGHITRDCRSQINFNEMDWSEIWALVLKEEKGKGKAQEFVEGSSKDFQDGSD</sequence>
<evidence type="ECO:0000256" key="2">
    <source>
        <dbReference type="PROSITE-ProRule" id="PRU00047"/>
    </source>
</evidence>
<gene>
    <name evidence="5" type="ORF">EW146_g1556</name>
</gene>
<keyword evidence="2" id="KW-0863">Zinc-finger</keyword>
<dbReference type="AlphaFoldDB" id="A0A4S4M599"/>